<dbReference type="Proteomes" id="UP000030475">
    <property type="component" value="Unassembled WGS sequence"/>
</dbReference>
<dbReference type="AlphaFoldDB" id="A0A095MEG9"/>
<accession>A0A095MEG9</accession>
<comment type="caution">
    <text evidence="2">The sequence shown here is derived from an EMBL/GenBank/DDBJ whole genome shotgun (WGS) entry which is preliminary data.</text>
</comment>
<evidence type="ECO:0000313" key="3">
    <source>
        <dbReference type="EMBL" id="PJO65286.1"/>
    </source>
</evidence>
<organism evidence="2 4">
    <name type="scientific">Burkholderia pseudomallei</name>
    <name type="common">Pseudomonas pseudomallei</name>
    <dbReference type="NCBI Taxonomy" id="28450"/>
    <lineage>
        <taxon>Bacteria</taxon>
        <taxon>Pseudomonadati</taxon>
        <taxon>Pseudomonadota</taxon>
        <taxon>Betaproteobacteria</taxon>
        <taxon>Burkholderiales</taxon>
        <taxon>Burkholderiaceae</taxon>
        <taxon>Burkholderia</taxon>
        <taxon>pseudomallei group</taxon>
    </lineage>
</organism>
<reference evidence="3 5" key="2">
    <citation type="submission" date="2017-11" db="EMBL/GenBank/DDBJ databases">
        <title>Molecular characterization of Burkholderia pseudomallei and closely related isolates from Vietnam.</title>
        <authorList>
            <person name="Ustinov D.V."/>
            <person name="Antonov A.S."/>
            <person name="Avdusheva E.F."/>
            <person name="Shpak I.M."/>
            <person name="Zakharova I.B."/>
            <person name="Thi L.A."/>
            <person name="Teteryatnikova N."/>
            <person name="Lopasteyskaya Y.A."/>
            <person name="Kuzyutina J.A."/>
            <person name="Ngo T.N."/>
            <person name="Victorov D.V."/>
        </authorList>
    </citation>
    <scope>NUCLEOTIDE SEQUENCE [LARGE SCALE GENOMIC DNA]</scope>
    <source>
        <strain evidence="3 5">V1512</strain>
    </source>
</reference>
<dbReference type="OMA" id="NIVWQTR"/>
<dbReference type="EMBL" id="JQIM01000009">
    <property type="protein sequence ID" value="KGX10553.1"/>
    <property type="molecule type" value="Genomic_DNA"/>
</dbReference>
<gene>
    <name evidence="3" type="ORF">CWD88_16325</name>
    <name evidence="2" type="ORF">Y036_4100</name>
</gene>
<dbReference type="RefSeq" id="WP_004184841.1">
    <property type="nucleotide sequence ID" value="NZ_AP028080.1"/>
</dbReference>
<dbReference type="InterPro" id="IPR046789">
    <property type="entry name" value="HTH_62"/>
</dbReference>
<feature type="domain" description="Recombinase-like" evidence="1">
    <location>
        <begin position="13"/>
        <end position="103"/>
    </location>
</feature>
<evidence type="ECO:0000313" key="2">
    <source>
        <dbReference type="EMBL" id="KGX10553.1"/>
    </source>
</evidence>
<dbReference type="GeneID" id="92976024"/>
<proteinExistence type="predicted"/>
<evidence type="ECO:0000259" key="1">
    <source>
        <dbReference type="Pfam" id="PF20552"/>
    </source>
</evidence>
<dbReference type="Proteomes" id="UP000231878">
    <property type="component" value="Unassembled WGS sequence"/>
</dbReference>
<name>A0A095MEG9_BURPE</name>
<dbReference type="KEGG" id="but:X994_6230"/>
<dbReference type="EMBL" id="PHRB01000014">
    <property type="protein sequence ID" value="PJO65286.1"/>
    <property type="molecule type" value="Genomic_DNA"/>
</dbReference>
<dbReference type="eggNOG" id="ENOG50335HZ">
    <property type="taxonomic scope" value="Bacteria"/>
</dbReference>
<dbReference type="OrthoDB" id="6909982at2"/>
<evidence type="ECO:0000313" key="4">
    <source>
        <dbReference type="Proteomes" id="UP000030475"/>
    </source>
</evidence>
<evidence type="ECO:0000313" key="5">
    <source>
        <dbReference type="Proteomes" id="UP000231878"/>
    </source>
</evidence>
<protein>
    <recommendedName>
        <fullName evidence="1">Recombinase-like domain-containing protein</fullName>
    </recommendedName>
</protein>
<reference evidence="2 4" key="1">
    <citation type="submission" date="2014-08" db="EMBL/GenBank/DDBJ databases">
        <authorList>
            <person name="Bunnell A."/>
            <person name="Chain P.S."/>
            <person name="Chertkov O."/>
            <person name="Currie B.J."/>
            <person name="Daligault H.E."/>
            <person name="Davenport K.W."/>
            <person name="Davis C."/>
            <person name="Gleasner C.D."/>
            <person name="Johnson S.L."/>
            <person name="Kaestli M."/>
            <person name="Koren S."/>
            <person name="Kunde Y.A."/>
            <person name="Mayo M."/>
            <person name="McMurry K.K."/>
            <person name="Price E.P."/>
            <person name="Reitenga K.G."/>
            <person name="Robison R."/>
            <person name="Rosovitz M.J."/>
            <person name="Sarovich D.S."/>
            <person name="Teshima H."/>
        </authorList>
    </citation>
    <scope>NUCLEOTIDE SEQUENCE [LARGE SCALE GENOMIC DNA]</scope>
    <source>
        <strain evidence="2 4">MSHR44</strain>
    </source>
</reference>
<sequence length="103" mass="11370">MNETTVNFNPLLMPWRAPQPNNVAGKGQIEIPGRMPNLVWQTRKAEPTQYENDLGDALERVFESGATELAEVVAGLNRIGFRAPDGAEWTAERFCAELAALAE</sequence>
<dbReference type="Pfam" id="PF20552">
    <property type="entry name" value="HTH_62"/>
    <property type="match status" value="1"/>
</dbReference>